<dbReference type="Proteomes" id="UP001595882">
    <property type="component" value="Unassembled WGS sequence"/>
</dbReference>
<dbReference type="InterPro" id="IPR011009">
    <property type="entry name" value="Kinase-like_dom_sf"/>
</dbReference>
<dbReference type="Pfam" id="PF03881">
    <property type="entry name" value="Fructosamin_kin"/>
    <property type="match status" value="1"/>
</dbReference>
<evidence type="ECO:0000313" key="2">
    <source>
        <dbReference type="EMBL" id="MFC4402816.1"/>
    </source>
</evidence>
<dbReference type="PANTHER" id="PTHR12149:SF8">
    <property type="entry name" value="PROTEIN-RIBULOSAMINE 3-KINASE"/>
    <property type="match status" value="1"/>
</dbReference>
<reference evidence="3" key="1">
    <citation type="journal article" date="2019" name="Int. J. Syst. Evol. Microbiol.">
        <title>The Global Catalogue of Microorganisms (GCM) 10K type strain sequencing project: providing services to taxonomists for standard genome sequencing and annotation.</title>
        <authorList>
            <consortium name="The Broad Institute Genomics Platform"/>
            <consortium name="The Broad Institute Genome Sequencing Center for Infectious Disease"/>
            <person name="Wu L."/>
            <person name="Ma J."/>
        </authorList>
    </citation>
    <scope>NUCLEOTIDE SEQUENCE [LARGE SCALE GENOMIC DNA]</scope>
    <source>
        <strain evidence="3">CCUG 37865</strain>
    </source>
</reference>
<name>A0ABV8WSG2_9BACI</name>
<protein>
    <submittedName>
        <fullName evidence="2">Fructosamine kinase family protein</fullName>
    </submittedName>
</protein>
<keyword evidence="1" id="KW-0808">Transferase</keyword>
<dbReference type="PIRSF" id="PIRSF006221">
    <property type="entry name" value="Ketosamine-3-kinase"/>
    <property type="match status" value="1"/>
</dbReference>
<dbReference type="SUPFAM" id="SSF56112">
    <property type="entry name" value="Protein kinase-like (PK-like)"/>
    <property type="match status" value="1"/>
</dbReference>
<dbReference type="EMBL" id="JBHSDT010000004">
    <property type="protein sequence ID" value="MFC4402816.1"/>
    <property type="molecule type" value="Genomic_DNA"/>
</dbReference>
<dbReference type="RefSeq" id="WP_390250760.1">
    <property type="nucleotide sequence ID" value="NZ_JBHSDT010000004.1"/>
</dbReference>
<dbReference type="PANTHER" id="PTHR12149">
    <property type="entry name" value="FRUCTOSAMINE 3 KINASE-RELATED PROTEIN"/>
    <property type="match status" value="1"/>
</dbReference>
<comment type="caution">
    <text evidence="2">The sequence shown here is derived from an EMBL/GenBank/DDBJ whole genome shotgun (WGS) entry which is preliminary data.</text>
</comment>
<organism evidence="2 3">
    <name type="scientific">Gracilibacillus xinjiangensis</name>
    <dbReference type="NCBI Taxonomy" id="1193282"/>
    <lineage>
        <taxon>Bacteria</taxon>
        <taxon>Bacillati</taxon>
        <taxon>Bacillota</taxon>
        <taxon>Bacilli</taxon>
        <taxon>Bacillales</taxon>
        <taxon>Bacillaceae</taxon>
        <taxon>Gracilibacillus</taxon>
    </lineage>
</organism>
<evidence type="ECO:0000313" key="3">
    <source>
        <dbReference type="Proteomes" id="UP001595882"/>
    </source>
</evidence>
<evidence type="ECO:0000256" key="1">
    <source>
        <dbReference type="PIRNR" id="PIRNR006221"/>
    </source>
</evidence>
<dbReference type="InterPro" id="IPR016477">
    <property type="entry name" value="Fructo-/Ketosamine-3-kinase"/>
</dbReference>
<dbReference type="Gene3D" id="3.30.200.20">
    <property type="entry name" value="Phosphorylase Kinase, domain 1"/>
    <property type="match status" value="1"/>
</dbReference>
<proteinExistence type="inferred from homology"/>
<sequence length="285" mass="33481">MQARLKKIGDNTNIKEMKPVSGGDINQAFYVRTETREYFVKKNQDVPADFFQKEAEGLEHIRRTNTIRVPKVYSYDNVSFGEEKYLIMEWIEGEKSKATGHLLGEQLAQLHLTETSPQYGMHGSTFVGEITQPNDFYDDWLTYYREKRLQPQLEIGINKGTITMERREHFEKLLQRIDQYIPKYPRVSLLHGDLWGGNWITGHNGLPYLIDPSIVYGDHAFEIAFTELFGGFPSDFYKSYQHFYPLPDYYDEIKPLYQLFYLLLHLNLFGESYGASVDHILRRYT</sequence>
<keyword evidence="3" id="KW-1185">Reference proteome</keyword>
<keyword evidence="1 2" id="KW-0418">Kinase</keyword>
<dbReference type="Gene3D" id="3.90.1200.10">
    <property type="match status" value="1"/>
</dbReference>
<comment type="similarity">
    <text evidence="1">Belongs to the fructosamine kinase family.</text>
</comment>
<accession>A0ABV8WSG2</accession>
<dbReference type="GO" id="GO:0016301">
    <property type="term" value="F:kinase activity"/>
    <property type="evidence" value="ECO:0007669"/>
    <property type="project" value="UniProtKB-KW"/>
</dbReference>
<gene>
    <name evidence="2" type="ORF">ACFOY7_06990</name>
</gene>